<feature type="region of interest" description="Disordered" evidence="1">
    <location>
        <begin position="22"/>
        <end position="63"/>
    </location>
</feature>
<keyword evidence="3" id="KW-1185">Reference proteome</keyword>
<proteinExistence type="predicted"/>
<reference evidence="2" key="1">
    <citation type="journal article" date="2020" name="Stud. Mycol.">
        <title>101 Dothideomycetes genomes: a test case for predicting lifestyles and emergence of pathogens.</title>
        <authorList>
            <person name="Haridas S."/>
            <person name="Albert R."/>
            <person name="Binder M."/>
            <person name="Bloem J."/>
            <person name="Labutti K."/>
            <person name="Salamov A."/>
            <person name="Andreopoulos B."/>
            <person name="Baker S."/>
            <person name="Barry K."/>
            <person name="Bills G."/>
            <person name="Bluhm B."/>
            <person name="Cannon C."/>
            <person name="Castanera R."/>
            <person name="Culley D."/>
            <person name="Daum C."/>
            <person name="Ezra D."/>
            <person name="Gonzalez J."/>
            <person name="Henrissat B."/>
            <person name="Kuo A."/>
            <person name="Liang C."/>
            <person name="Lipzen A."/>
            <person name="Lutzoni F."/>
            <person name="Magnuson J."/>
            <person name="Mondo S."/>
            <person name="Nolan M."/>
            <person name="Ohm R."/>
            <person name="Pangilinan J."/>
            <person name="Park H.-J."/>
            <person name="Ramirez L."/>
            <person name="Alfaro M."/>
            <person name="Sun H."/>
            <person name="Tritt A."/>
            <person name="Yoshinaga Y."/>
            <person name="Zwiers L.-H."/>
            <person name="Turgeon B."/>
            <person name="Goodwin S."/>
            <person name="Spatafora J."/>
            <person name="Crous P."/>
            <person name="Grigoriev I."/>
        </authorList>
    </citation>
    <scope>NUCLEOTIDE SEQUENCE</scope>
    <source>
        <strain evidence="2">CBS 123094</strain>
    </source>
</reference>
<evidence type="ECO:0000313" key="2">
    <source>
        <dbReference type="EMBL" id="KAF2003075.1"/>
    </source>
</evidence>
<dbReference type="AlphaFoldDB" id="A0A6A5WVG6"/>
<evidence type="ECO:0000313" key="3">
    <source>
        <dbReference type="Proteomes" id="UP000799779"/>
    </source>
</evidence>
<accession>A0A6A5WVG6</accession>
<protein>
    <submittedName>
        <fullName evidence="2">Uncharacterized protein</fullName>
    </submittedName>
</protein>
<organism evidence="2 3">
    <name type="scientific">Amniculicola lignicola CBS 123094</name>
    <dbReference type="NCBI Taxonomy" id="1392246"/>
    <lineage>
        <taxon>Eukaryota</taxon>
        <taxon>Fungi</taxon>
        <taxon>Dikarya</taxon>
        <taxon>Ascomycota</taxon>
        <taxon>Pezizomycotina</taxon>
        <taxon>Dothideomycetes</taxon>
        <taxon>Pleosporomycetidae</taxon>
        <taxon>Pleosporales</taxon>
        <taxon>Amniculicolaceae</taxon>
        <taxon>Amniculicola</taxon>
    </lineage>
</organism>
<dbReference type="EMBL" id="ML977574">
    <property type="protein sequence ID" value="KAF2003075.1"/>
    <property type="molecule type" value="Genomic_DNA"/>
</dbReference>
<name>A0A6A5WVG6_9PLEO</name>
<gene>
    <name evidence="2" type="ORF">P154DRAFT_520426</name>
</gene>
<evidence type="ECO:0000256" key="1">
    <source>
        <dbReference type="SAM" id="MobiDB-lite"/>
    </source>
</evidence>
<feature type="compositionally biased region" description="Pro residues" evidence="1">
    <location>
        <begin position="31"/>
        <end position="63"/>
    </location>
</feature>
<sequence length="63" mass="7037">MECMTYGTTEVHVYVYVHPIKPRTHNQTTTPPIPTPSITPPSQPSNPHPRKNSPPFPPSHRPG</sequence>
<dbReference type="OrthoDB" id="5378633at2759"/>
<dbReference type="Proteomes" id="UP000799779">
    <property type="component" value="Unassembled WGS sequence"/>
</dbReference>